<evidence type="ECO:0000313" key="4">
    <source>
        <dbReference type="Proteomes" id="UP000187406"/>
    </source>
</evidence>
<proteinExistence type="predicted"/>
<dbReference type="InParanoid" id="A0A1Q3BIT4"/>
<dbReference type="PANTHER" id="PTHR33924:SF5">
    <property type="entry name" value="CATION-TRANSPORTING ATPASE"/>
    <property type="match status" value="1"/>
</dbReference>
<evidence type="ECO:0000313" key="3">
    <source>
        <dbReference type="EMBL" id="GAV67799.1"/>
    </source>
</evidence>
<dbReference type="PANTHER" id="PTHR33924">
    <property type="entry name" value="CATION-TRANSPORTING ATPASE"/>
    <property type="match status" value="1"/>
</dbReference>
<keyword evidence="4" id="KW-1185">Reference proteome</keyword>
<dbReference type="EMBL" id="BDDD01000586">
    <property type="protein sequence ID" value="GAV67799.1"/>
    <property type="molecule type" value="Genomic_DNA"/>
</dbReference>
<dbReference type="FunCoup" id="A0A1Q3BIT4">
    <property type="interactions" value="412"/>
</dbReference>
<feature type="region of interest" description="Disordered" evidence="2">
    <location>
        <begin position="1"/>
        <end position="42"/>
    </location>
</feature>
<organism evidence="3 4">
    <name type="scientific">Cephalotus follicularis</name>
    <name type="common">Albany pitcher plant</name>
    <dbReference type="NCBI Taxonomy" id="3775"/>
    <lineage>
        <taxon>Eukaryota</taxon>
        <taxon>Viridiplantae</taxon>
        <taxon>Streptophyta</taxon>
        <taxon>Embryophyta</taxon>
        <taxon>Tracheophyta</taxon>
        <taxon>Spermatophyta</taxon>
        <taxon>Magnoliopsida</taxon>
        <taxon>eudicotyledons</taxon>
        <taxon>Gunneridae</taxon>
        <taxon>Pentapetalae</taxon>
        <taxon>rosids</taxon>
        <taxon>fabids</taxon>
        <taxon>Oxalidales</taxon>
        <taxon>Cephalotaceae</taxon>
        <taxon>Cephalotus</taxon>
    </lineage>
</organism>
<name>A0A1Q3BIT4_CEPFO</name>
<accession>A0A1Q3BIT4</accession>
<comment type="caution">
    <text evidence="3">The sequence shown here is derived from an EMBL/GenBank/DDBJ whole genome shotgun (WGS) entry which is preliminary data.</text>
</comment>
<dbReference type="Proteomes" id="UP000187406">
    <property type="component" value="Unassembled WGS sequence"/>
</dbReference>
<sequence>MEDQGDSGTILGQSLLLSNSDSKVMREKRKSDELGERDELDGRKRVKMRDLDSVIRSDEINTHNPISLKEKGTSPFQFGEEEMSQVTEVPVTLDFGAFQAEKSGRDKLSLWPESDRRSIDLNNEACNSSNLACDDSMVCAENSEKLSLLWMQDRVGDNNRVASRGIGLDLNVEDVSSSVNQDPFDSYRKHTNLKLRDVSECGSCTGPLEEKDSLRVWKEMKQNGFLSSSHGGIIAQSGILSSSHGGIPVPKQRGRKSKQDAIKKKLDLAKREQVDRFTKIAAPSGLLNDLNPGIINHVRNRKQVHSIIESLVRSERLENGHCGKKQASLKDFSNRKDQGNVNDSGIHRLSYVHEIGPANSIFCSKQTRGHSSSMNRYIPSVLGDKSGDGESSMVDRVSEDDTLELKLSSLTKESENAIALSNEESTNFTSDSSLSVKAANVASQWLELIHQDIKGRLLALRRSRKRVRAVITTELPFLISKEFSSNQPNEPSNTTAGMHQSRWSTLFDQMDKSLSEEEQQMESWLNKVKEMQLHCDQGLKHIHWNTVCASQHGTSENAPRSEKLECSEKELAVRAAAASIYSTCSFLLSKENVSCR</sequence>
<protein>
    <recommendedName>
        <fullName evidence="5">Cation-transporting ATPase</fullName>
    </recommendedName>
</protein>
<evidence type="ECO:0000256" key="1">
    <source>
        <dbReference type="SAM" id="Coils"/>
    </source>
</evidence>
<feature type="compositionally biased region" description="Polar residues" evidence="2">
    <location>
        <begin position="1"/>
        <end position="22"/>
    </location>
</feature>
<evidence type="ECO:0008006" key="5">
    <source>
        <dbReference type="Google" id="ProtNLM"/>
    </source>
</evidence>
<dbReference type="OrthoDB" id="1930341at2759"/>
<feature type="compositionally biased region" description="Basic and acidic residues" evidence="2">
    <location>
        <begin position="23"/>
        <end position="34"/>
    </location>
</feature>
<keyword evidence="1" id="KW-0175">Coiled coil</keyword>
<reference evidence="4" key="1">
    <citation type="submission" date="2016-04" db="EMBL/GenBank/DDBJ databases">
        <title>Cephalotus genome sequencing.</title>
        <authorList>
            <person name="Fukushima K."/>
            <person name="Hasebe M."/>
            <person name="Fang X."/>
        </authorList>
    </citation>
    <scope>NUCLEOTIDE SEQUENCE [LARGE SCALE GENOMIC DNA]</scope>
    <source>
        <strain evidence="4">cv. St1</strain>
    </source>
</reference>
<evidence type="ECO:0000256" key="2">
    <source>
        <dbReference type="SAM" id="MobiDB-lite"/>
    </source>
</evidence>
<feature type="coiled-coil region" evidence="1">
    <location>
        <begin position="507"/>
        <end position="534"/>
    </location>
</feature>
<gene>
    <name evidence="3" type="ORF">CFOL_v3_11303</name>
</gene>
<dbReference type="AlphaFoldDB" id="A0A1Q3BIT4"/>
<dbReference type="STRING" id="3775.A0A1Q3BIT4"/>